<evidence type="ECO:0000313" key="1">
    <source>
        <dbReference type="EMBL" id="KAL1527535.1"/>
    </source>
</evidence>
<comment type="caution">
    <text evidence="1">The sequence shown here is derived from an EMBL/GenBank/DDBJ whole genome shotgun (WGS) entry which is preliminary data.</text>
</comment>
<name>A0AB34K043_PRYPA</name>
<dbReference type="AlphaFoldDB" id="A0AB34K043"/>
<accession>A0AB34K043</accession>
<protein>
    <recommendedName>
        <fullName evidence="3">Protein xylosyltransferase</fullName>
    </recommendedName>
</protein>
<dbReference type="EMBL" id="JBGBPQ010000002">
    <property type="protein sequence ID" value="KAL1527535.1"/>
    <property type="molecule type" value="Genomic_DNA"/>
</dbReference>
<sequence length="338" mass="37897">MHASPLSQAQLLARALCKNDARPPPHTALLVGGLSRGFTLPERWLSLQRNVIDALGNPNTELLLYLKVFHGDAPPSAKWRPRAGSNMSADFEVDSTSALELVVRTLAPAAVVIDRYAQREPSLRWQRNRTCVARGAADGIGLGPERRELLWPAVQLGYWHTLKQLWQMLCQRETARAATFEQVMFLRPDLVHFLSVGPYCLYRPKTVYHSMGDDCHELQHVSTPRFAKICRQKGGADFWWMAPRIYAEHAAQTLDRLMNCTTFFSMNEDFFYHDSRPFAADAGLTFVRTSGLLGASLVQRPAAPVTAVQGVGGALGLLAQHVELMALLYNESRHRNHR</sequence>
<dbReference type="Proteomes" id="UP001515480">
    <property type="component" value="Unassembled WGS sequence"/>
</dbReference>
<evidence type="ECO:0000313" key="2">
    <source>
        <dbReference type="Proteomes" id="UP001515480"/>
    </source>
</evidence>
<organism evidence="1 2">
    <name type="scientific">Prymnesium parvum</name>
    <name type="common">Toxic golden alga</name>
    <dbReference type="NCBI Taxonomy" id="97485"/>
    <lineage>
        <taxon>Eukaryota</taxon>
        <taxon>Haptista</taxon>
        <taxon>Haptophyta</taxon>
        <taxon>Prymnesiophyceae</taxon>
        <taxon>Prymnesiales</taxon>
        <taxon>Prymnesiaceae</taxon>
        <taxon>Prymnesium</taxon>
    </lineage>
</organism>
<reference evidence="1 2" key="1">
    <citation type="journal article" date="2024" name="Science">
        <title>Giant polyketide synthase enzymes in the biosynthesis of giant marine polyether toxins.</title>
        <authorList>
            <person name="Fallon T.R."/>
            <person name="Shende V.V."/>
            <person name="Wierzbicki I.H."/>
            <person name="Pendleton A.L."/>
            <person name="Watervoot N.F."/>
            <person name="Auber R.P."/>
            <person name="Gonzalez D.J."/>
            <person name="Wisecaver J.H."/>
            <person name="Moore B.S."/>
        </authorList>
    </citation>
    <scope>NUCLEOTIDE SEQUENCE [LARGE SCALE GENOMIC DNA]</scope>
    <source>
        <strain evidence="1 2">12B1</strain>
    </source>
</reference>
<proteinExistence type="predicted"/>
<evidence type="ECO:0008006" key="3">
    <source>
        <dbReference type="Google" id="ProtNLM"/>
    </source>
</evidence>
<keyword evidence="2" id="KW-1185">Reference proteome</keyword>
<gene>
    <name evidence="1" type="ORF">AB1Y20_008924</name>
</gene>